<organism evidence="1 2">
    <name type="scientific">Durusdinium trenchii</name>
    <dbReference type="NCBI Taxonomy" id="1381693"/>
    <lineage>
        <taxon>Eukaryota</taxon>
        <taxon>Sar</taxon>
        <taxon>Alveolata</taxon>
        <taxon>Dinophyceae</taxon>
        <taxon>Suessiales</taxon>
        <taxon>Symbiodiniaceae</taxon>
        <taxon>Durusdinium</taxon>
    </lineage>
</organism>
<evidence type="ECO:0000313" key="1">
    <source>
        <dbReference type="EMBL" id="CAK9028209.1"/>
    </source>
</evidence>
<sequence length="175" mass="19667">MGPLPSAAKSSSRSSRRFIWRQRSAQVYPPLLVRGILEALRNQLAEDGEFSQALNSLGGGPVPDAAPVIDEEQEVFDHLPSADVIVTGPVYDTNTGAELDLEKVATARKEELEWVQRQRTIFYEPDPRHAEILLKDLNEKLTAEALAKRMELDVVDPHRISQYRSLTMRAAWGEF</sequence>
<evidence type="ECO:0000313" key="2">
    <source>
        <dbReference type="Proteomes" id="UP001642464"/>
    </source>
</evidence>
<accession>A0ABP0KQK3</accession>
<reference evidence="1 2" key="1">
    <citation type="submission" date="2024-02" db="EMBL/GenBank/DDBJ databases">
        <authorList>
            <person name="Chen Y."/>
            <person name="Shah S."/>
            <person name="Dougan E. K."/>
            <person name="Thang M."/>
            <person name="Chan C."/>
        </authorList>
    </citation>
    <scope>NUCLEOTIDE SEQUENCE [LARGE SCALE GENOMIC DNA]</scope>
</reference>
<name>A0ABP0KQK3_9DINO</name>
<dbReference type="Proteomes" id="UP001642464">
    <property type="component" value="Unassembled WGS sequence"/>
</dbReference>
<comment type="caution">
    <text evidence="1">The sequence shown here is derived from an EMBL/GenBank/DDBJ whole genome shotgun (WGS) entry which is preliminary data.</text>
</comment>
<protein>
    <submittedName>
        <fullName evidence="1">Mitochondrial protein</fullName>
    </submittedName>
</protein>
<proteinExistence type="predicted"/>
<dbReference type="EMBL" id="CAXAMM010012202">
    <property type="protein sequence ID" value="CAK9028209.1"/>
    <property type="molecule type" value="Genomic_DNA"/>
</dbReference>
<keyword evidence="2" id="KW-1185">Reference proteome</keyword>
<gene>
    <name evidence="1" type="ORF">SCF082_LOCUS18250</name>
</gene>